<evidence type="ECO:0000259" key="1">
    <source>
        <dbReference type="Pfam" id="PF20239"/>
    </source>
</evidence>
<comment type="caution">
    <text evidence="2">The sequence shown here is derived from an EMBL/GenBank/DDBJ whole genome shotgun (WGS) entry which is preliminary data.</text>
</comment>
<dbReference type="Proteomes" id="UP000824037">
    <property type="component" value="Unassembled WGS sequence"/>
</dbReference>
<dbReference type="InterPro" id="IPR013324">
    <property type="entry name" value="RNA_pol_sigma_r3/r4-like"/>
</dbReference>
<dbReference type="Pfam" id="PF20239">
    <property type="entry name" value="DUF6596"/>
    <property type="match status" value="1"/>
</dbReference>
<proteinExistence type="predicted"/>
<accession>A0A9D2EBH0</accession>
<dbReference type="SUPFAM" id="SSF88659">
    <property type="entry name" value="Sigma3 and sigma4 domains of RNA polymerase sigma factors"/>
    <property type="match status" value="1"/>
</dbReference>
<feature type="domain" description="DUF6596" evidence="1">
    <location>
        <begin position="54"/>
        <end position="152"/>
    </location>
</feature>
<gene>
    <name evidence="2" type="ORF">H9815_02285</name>
</gene>
<organism evidence="2 3">
    <name type="scientific">Candidatus Ruania gallistercoris</name>
    <dbReference type="NCBI Taxonomy" id="2838746"/>
    <lineage>
        <taxon>Bacteria</taxon>
        <taxon>Bacillati</taxon>
        <taxon>Actinomycetota</taxon>
        <taxon>Actinomycetes</taxon>
        <taxon>Micrococcales</taxon>
        <taxon>Ruaniaceae</taxon>
        <taxon>Ruania</taxon>
    </lineage>
</organism>
<evidence type="ECO:0000313" key="3">
    <source>
        <dbReference type="Proteomes" id="UP000824037"/>
    </source>
</evidence>
<dbReference type="InterPro" id="IPR036388">
    <property type="entry name" value="WH-like_DNA-bd_sf"/>
</dbReference>
<protein>
    <submittedName>
        <fullName evidence="2">Siderophore-interacting protein</fullName>
    </submittedName>
</protein>
<dbReference type="InterPro" id="IPR046531">
    <property type="entry name" value="DUF6596"/>
</dbReference>
<name>A0A9D2EBH0_9MICO</name>
<dbReference type="PANTHER" id="PTHR47756:SF2">
    <property type="entry name" value="BLL6612 PROTEIN"/>
    <property type="match status" value="1"/>
</dbReference>
<feature type="non-terminal residue" evidence="2">
    <location>
        <position position="1"/>
    </location>
</feature>
<dbReference type="PANTHER" id="PTHR47756">
    <property type="entry name" value="BLL6612 PROTEIN-RELATED"/>
    <property type="match status" value="1"/>
</dbReference>
<reference evidence="2" key="2">
    <citation type="submission" date="2021-04" db="EMBL/GenBank/DDBJ databases">
        <authorList>
            <person name="Gilroy R."/>
        </authorList>
    </citation>
    <scope>NUCLEOTIDE SEQUENCE</scope>
    <source>
        <strain evidence="2">ChiGjej4B4-7305</strain>
    </source>
</reference>
<reference evidence="2" key="1">
    <citation type="journal article" date="2021" name="PeerJ">
        <title>Extensive microbial diversity within the chicken gut microbiome revealed by metagenomics and culture.</title>
        <authorList>
            <person name="Gilroy R."/>
            <person name="Ravi A."/>
            <person name="Getino M."/>
            <person name="Pursley I."/>
            <person name="Horton D.L."/>
            <person name="Alikhan N.F."/>
            <person name="Baker D."/>
            <person name="Gharbi K."/>
            <person name="Hall N."/>
            <person name="Watson M."/>
            <person name="Adriaenssens E.M."/>
            <person name="Foster-Nyarko E."/>
            <person name="Jarju S."/>
            <person name="Secka A."/>
            <person name="Antonio M."/>
            <person name="Oren A."/>
            <person name="Chaudhuri R.R."/>
            <person name="La Ragione R."/>
            <person name="Hildebrand F."/>
            <person name="Pallen M.J."/>
        </authorList>
    </citation>
    <scope>NUCLEOTIDE SEQUENCE</scope>
    <source>
        <strain evidence="2">ChiGjej4B4-7305</strain>
    </source>
</reference>
<dbReference type="EMBL" id="DXBY01000047">
    <property type="protein sequence ID" value="HIZ34579.1"/>
    <property type="molecule type" value="Genomic_DNA"/>
</dbReference>
<dbReference type="AlphaFoldDB" id="A0A9D2EBH0"/>
<evidence type="ECO:0000313" key="2">
    <source>
        <dbReference type="EMBL" id="HIZ34579.1"/>
    </source>
</evidence>
<dbReference type="Gene3D" id="1.10.10.10">
    <property type="entry name" value="Winged helix-like DNA-binding domain superfamily/Winged helix DNA-binding domain"/>
    <property type="match status" value="1"/>
</dbReference>
<sequence>LCLRAVAGLSVAQIATGFGVPARTMTQRLTRARSALRAAGARFELPPAEELPARVNAVLDACYLIFTEGYTATTGAQLQDADLAAEAIMLTEQLHRALPDHDEVTGALALMLLTHARSPARTDPAGDLVPLAEQDRSRWRTDLIARGRQLLEGTLGRGHVGRFQLEAAIAAVHADAPTYAETDWLQISVLYDLLSKLVPSQTVTLNHAVAVAMAHGAHTGLLMIDPLLTDPGGVQEHRVHAVRAHLLELAGETAAAVESYRQAARLTTSLPEQRYLLRRLAALTGD</sequence>